<feature type="transmembrane region" description="Helical" evidence="7">
    <location>
        <begin position="174"/>
        <end position="195"/>
    </location>
</feature>
<feature type="transmembrane region" description="Helical" evidence="7">
    <location>
        <begin position="145"/>
        <end position="168"/>
    </location>
</feature>
<keyword evidence="4 7" id="KW-0812">Transmembrane</keyword>
<evidence type="ECO:0000256" key="4">
    <source>
        <dbReference type="ARBA" id="ARBA00022692"/>
    </source>
</evidence>
<evidence type="ECO:0000259" key="8">
    <source>
        <dbReference type="PROSITE" id="PS50850"/>
    </source>
</evidence>
<dbReference type="InterPro" id="IPR011701">
    <property type="entry name" value="MFS"/>
</dbReference>
<accession>A0ABS6D0K3</accession>
<dbReference type="PANTHER" id="PTHR23514:SF3">
    <property type="entry name" value="BYPASS OF STOP CODON PROTEIN 6"/>
    <property type="match status" value="1"/>
</dbReference>
<feature type="domain" description="Major facilitator superfamily (MFS) profile" evidence="8">
    <location>
        <begin position="18"/>
        <end position="397"/>
    </location>
</feature>
<evidence type="ECO:0000256" key="1">
    <source>
        <dbReference type="ARBA" id="ARBA00004651"/>
    </source>
</evidence>
<evidence type="ECO:0000256" key="2">
    <source>
        <dbReference type="ARBA" id="ARBA00008335"/>
    </source>
</evidence>
<dbReference type="InterPro" id="IPR051788">
    <property type="entry name" value="MFS_Transporter"/>
</dbReference>
<dbReference type="Proteomes" id="UP000723714">
    <property type="component" value="Unassembled WGS sequence"/>
</dbReference>
<protein>
    <submittedName>
        <fullName evidence="9">MFS transporter</fullName>
    </submittedName>
</protein>
<keyword evidence="3" id="KW-0813">Transport</keyword>
<feature type="transmembrane region" description="Helical" evidence="7">
    <location>
        <begin position="56"/>
        <end position="74"/>
    </location>
</feature>
<feature type="transmembrane region" description="Helical" evidence="7">
    <location>
        <begin position="315"/>
        <end position="336"/>
    </location>
</feature>
<feature type="transmembrane region" description="Helical" evidence="7">
    <location>
        <begin position="343"/>
        <end position="365"/>
    </location>
</feature>
<dbReference type="InterPro" id="IPR020846">
    <property type="entry name" value="MFS_dom"/>
</dbReference>
<comment type="subcellular location">
    <subcellularLocation>
        <location evidence="1">Cell membrane</location>
        <topology evidence="1">Multi-pass membrane protein</topology>
    </subcellularLocation>
</comment>
<dbReference type="Pfam" id="PF07690">
    <property type="entry name" value="MFS_1"/>
    <property type="match status" value="1"/>
</dbReference>
<sequence>MSGNITKASAPNRKYLGSAFILYLNFFIHGIGCSLLGQQVIKEFLAGQWGTGVEKVTMVAAALGLGRLITLPFSGPISDRMGRRPCALMGIASYALFFIGIAFSPNMTVAYIAAVLGGAANSFLDTGVIPACVEIMEPKSGLATMLTKLFISVAQLILPFIMGALAAANLPYSVLMYVSAAAILVIGVLVFKIPLPENKKAEGKADSFLGSLKKAKFTMESVALIVIGFTCTATFQLWLNCAQTFGKEVAHMADPSLMQTYYSAGTIAAIFITSILVNKFLPVRFLAIYPAIAAAMLIAVYVVKTPFICQVGAFVIGYSAAGGVLQLATATVNDLFPTIKGTITSIIMIASSLSNYTILSLAGSMQASKGAASVIMLNIVITIIGVVLALFVNLRYGRLTESSRG</sequence>
<keyword evidence="10" id="KW-1185">Reference proteome</keyword>
<keyword evidence="6 7" id="KW-0472">Membrane</keyword>
<feature type="transmembrane region" description="Helical" evidence="7">
    <location>
        <begin position="86"/>
        <end position="103"/>
    </location>
</feature>
<feature type="transmembrane region" description="Helical" evidence="7">
    <location>
        <begin position="259"/>
        <end position="278"/>
    </location>
</feature>
<name>A0ABS6D0K3_9FIRM</name>
<comment type="caution">
    <text evidence="9">The sequence shown here is derived from an EMBL/GenBank/DDBJ whole genome shotgun (WGS) entry which is preliminary data.</text>
</comment>
<gene>
    <name evidence="9" type="ORF">HGO97_003535</name>
</gene>
<evidence type="ECO:0000313" key="9">
    <source>
        <dbReference type="EMBL" id="MBU3874885.1"/>
    </source>
</evidence>
<dbReference type="PROSITE" id="PS50850">
    <property type="entry name" value="MFS"/>
    <property type="match status" value="1"/>
</dbReference>
<evidence type="ECO:0000313" key="10">
    <source>
        <dbReference type="Proteomes" id="UP000723714"/>
    </source>
</evidence>
<organism evidence="9 10">
    <name type="scientific">Faecalicatena faecalis</name>
    <dbReference type="NCBI Taxonomy" id="2726362"/>
    <lineage>
        <taxon>Bacteria</taxon>
        <taxon>Bacillati</taxon>
        <taxon>Bacillota</taxon>
        <taxon>Clostridia</taxon>
        <taxon>Lachnospirales</taxon>
        <taxon>Lachnospiraceae</taxon>
        <taxon>Faecalicatena</taxon>
    </lineage>
</organism>
<evidence type="ECO:0000256" key="6">
    <source>
        <dbReference type="ARBA" id="ARBA00023136"/>
    </source>
</evidence>
<keyword evidence="5 7" id="KW-1133">Transmembrane helix</keyword>
<reference evidence="9 10" key="1">
    <citation type="submission" date="2021-06" db="EMBL/GenBank/DDBJ databases">
        <title>Faecalicatena sp. nov. isolated from porcine feces.</title>
        <authorList>
            <person name="Oh B.S."/>
            <person name="Lee J.H."/>
        </authorList>
    </citation>
    <scope>NUCLEOTIDE SEQUENCE [LARGE SCALE GENOMIC DNA]</scope>
    <source>
        <strain evidence="9 10">AGMB00832</strain>
    </source>
</reference>
<dbReference type="EMBL" id="JABACJ020000002">
    <property type="protein sequence ID" value="MBU3874885.1"/>
    <property type="molecule type" value="Genomic_DNA"/>
</dbReference>
<feature type="transmembrane region" description="Helical" evidence="7">
    <location>
        <begin position="285"/>
        <end position="303"/>
    </location>
</feature>
<evidence type="ECO:0000256" key="3">
    <source>
        <dbReference type="ARBA" id="ARBA00022448"/>
    </source>
</evidence>
<evidence type="ECO:0000256" key="5">
    <source>
        <dbReference type="ARBA" id="ARBA00022989"/>
    </source>
</evidence>
<dbReference type="RefSeq" id="WP_216239489.1">
    <property type="nucleotide sequence ID" value="NZ_JABACJ020000002.1"/>
</dbReference>
<dbReference type="PROSITE" id="PS00216">
    <property type="entry name" value="SUGAR_TRANSPORT_1"/>
    <property type="match status" value="1"/>
</dbReference>
<proteinExistence type="inferred from homology"/>
<feature type="transmembrane region" description="Helical" evidence="7">
    <location>
        <begin position="221"/>
        <end position="239"/>
    </location>
</feature>
<feature type="transmembrane region" description="Helical" evidence="7">
    <location>
        <begin position="20"/>
        <end position="41"/>
    </location>
</feature>
<dbReference type="InterPro" id="IPR005829">
    <property type="entry name" value="Sugar_transporter_CS"/>
</dbReference>
<dbReference type="PANTHER" id="PTHR23514">
    <property type="entry name" value="BYPASS OF STOP CODON PROTEIN 6"/>
    <property type="match status" value="1"/>
</dbReference>
<feature type="transmembrane region" description="Helical" evidence="7">
    <location>
        <begin position="371"/>
        <end position="394"/>
    </location>
</feature>
<comment type="similarity">
    <text evidence="2">Belongs to the major facilitator superfamily.</text>
</comment>
<evidence type="ECO:0000256" key="7">
    <source>
        <dbReference type="SAM" id="Phobius"/>
    </source>
</evidence>